<name>A0A5E8HEV4_9LEPT</name>
<accession>A0A5E8HEV4</accession>
<sequence>MWGIAIQIVRRGGSLLEIHFPMGITNVCVCLSSQMGN</sequence>
<dbReference type="EMBL" id="AOGX02000015">
    <property type="protein sequence ID" value="EOQ90001.1"/>
    <property type="molecule type" value="Genomic_DNA"/>
</dbReference>
<reference evidence="1 2" key="1">
    <citation type="submission" date="2013-04" db="EMBL/GenBank/DDBJ databases">
        <authorList>
            <person name="Harkins D.M."/>
            <person name="Durkin A.S."/>
            <person name="Brinkac L.M."/>
            <person name="Haft D.H."/>
            <person name="Selengut J.D."/>
            <person name="Sanka R."/>
            <person name="DePew J."/>
            <person name="Purushe J."/>
            <person name="Hartskeerl R.A."/>
            <person name="Ahmed A."/>
            <person name="van der Linden H."/>
            <person name="Goris M.G.A."/>
            <person name="Vinetz J.M."/>
            <person name="Sutton G.G."/>
            <person name="Nierman W.C."/>
            <person name="Fouts D.E."/>
        </authorList>
    </citation>
    <scope>NUCLEOTIDE SEQUENCE [LARGE SCALE GENOMIC DNA]</scope>
    <source>
        <strain evidence="1 2">Sao Paulo</strain>
    </source>
</reference>
<dbReference type="AlphaFoldDB" id="A0A5E8HEV4"/>
<proteinExistence type="predicted"/>
<protein>
    <submittedName>
        <fullName evidence="1">Uncharacterized protein</fullName>
    </submittedName>
</protein>
<organism evidence="1 2">
    <name type="scientific">Leptospira yanagawae serovar Saopaulo str. Sao Paulo = ATCC 700523</name>
    <dbReference type="NCBI Taxonomy" id="1249483"/>
    <lineage>
        <taxon>Bacteria</taxon>
        <taxon>Pseudomonadati</taxon>
        <taxon>Spirochaetota</taxon>
        <taxon>Spirochaetia</taxon>
        <taxon>Leptospirales</taxon>
        <taxon>Leptospiraceae</taxon>
        <taxon>Leptospira</taxon>
    </lineage>
</organism>
<evidence type="ECO:0000313" key="1">
    <source>
        <dbReference type="EMBL" id="EOQ90001.1"/>
    </source>
</evidence>
<evidence type="ECO:0000313" key="2">
    <source>
        <dbReference type="Proteomes" id="UP000013996"/>
    </source>
</evidence>
<gene>
    <name evidence="1" type="ORF">LEP1GSC202_1281</name>
</gene>
<comment type="caution">
    <text evidence="1">The sequence shown here is derived from an EMBL/GenBank/DDBJ whole genome shotgun (WGS) entry which is preliminary data.</text>
</comment>
<dbReference type="Proteomes" id="UP000013996">
    <property type="component" value="Unassembled WGS sequence"/>
</dbReference>